<dbReference type="InterPro" id="IPR004175">
    <property type="entry name" value="RNA_CPDase"/>
</dbReference>
<accession>A0A023D469</accession>
<keyword evidence="5" id="KW-1185">Reference proteome</keyword>
<keyword evidence="1 2" id="KW-0378">Hydrolase</keyword>
<dbReference type="GO" id="GO:0016874">
    <property type="term" value="F:ligase activity"/>
    <property type="evidence" value="ECO:0007669"/>
    <property type="project" value="UniProtKB-KW"/>
</dbReference>
<dbReference type="RefSeq" id="WP_042057900.1">
    <property type="nucleotide sequence ID" value="NZ_BAND01000038.1"/>
</dbReference>
<keyword evidence="4" id="KW-0436">Ligase</keyword>
<reference evidence="4 5" key="2">
    <citation type="journal article" date="2014" name="FEMS Microbiol. Lett.">
        <title>Draft genomic DNA sequence of the facultatively methylotrophic bacterium Acidomonas methanolica type strain MB58.</title>
        <authorList>
            <person name="Higashiura N."/>
            <person name="Hadano H."/>
            <person name="Hirakawa H."/>
            <person name="Matsutani M."/>
            <person name="Takabe S."/>
            <person name="Matsushita K."/>
            <person name="Azuma Y."/>
        </authorList>
    </citation>
    <scope>NUCLEOTIDE SEQUENCE [LARGE SCALE GENOMIC DNA]</scope>
    <source>
        <strain evidence="4 5">MB58</strain>
    </source>
</reference>
<dbReference type="InterPro" id="IPR014051">
    <property type="entry name" value="Phosphoesterase_HXTX"/>
</dbReference>
<dbReference type="Gene3D" id="3.90.1140.10">
    <property type="entry name" value="Cyclic phosphodiesterase"/>
    <property type="match status" value="1"/>
</dbReference>
<dbReference type="GO" id="GO:0004113">
    <property type="term" value="F:2',3'-cyclic-nucleotide 3'-phosphodiesterase activity"/>
    <property type="evidence" value="ECO:0007669"/>
    <property type="project" value="InterPro"/>
</dbReference>
<comment type="similarity">
    <text evidence="2">Belongs to the 2H phosphoesterase superfamily. ThpR family.</text>
</comment>
<dbReference type="NCBIfam" id="TIGR02258">
    <property type="entry name" value="2_5_ligase"/>
    <property type="match status" value="1"/>
</dbReference>
<comment type="catalytic activity">
    <reaction evidence="2">
        <text>a 3'-end 2',3'-cyclophospho-ribonucleotide-RNA + H2O = a 3'-end 2'-phospho-ribonucleotide-RNA + H(+)</text>
        <dbReference type="Rhea" id="RHEA:11828"/>
        <dbReference type="Rhea" id="RHEA-COMP:10464"/>
        <dbReference type="Rhea" id="RHEA-COMP:17353"/>
        <dbReference type="ChEBI" id="CHEBI:15377"/>
        <dbReference type="ChEBI" id="CHEBI:15378"/>
        <dbReference type="ChEBI" id="CHEBI:83064"/>
        <dbReference type="ChEBI" id="CHEBI:173113"/>
        <dbReference type="EC" id="3.1.4.58"/>
    </reaction>
</comment>
<dbReference type="Proteomes" id="UP000019760">
    <property type="component" value="Unassembled WGS sequence"/>
</dbReference>
<evidence type="ECO:0000313" key="5">
    <source>
        <dbReference type="Proteomes" id="UP000019760"/>
    </source>
</evidence>
<evidence type="ECO:0000313" key="4">
    <source>
        <dbReference type="EMBL" id="GAJ28859.1"/>
    </source>
</evidence>
<protein>
    <recommendedName>
        <fullName evidence="2">RNA 2',3'-cyclic phosphodiesterase</fullName>
        <shortName evidence="2">RNA 2',3'-CPDase</shortName>
        <ecNumber evidence="2">3.1.4.58</ecNumber>
    </recommendedName>
</protein>
<feature type="short sequence motif" description="HXTX 1" evidence="2">
    <location>
        <begin position="36"/>
        <end position="39"/>
    </location>
</feature>
<comment type="caution">
    <text evidence="4">The sequence shown here is derived from an EMBL/GenBank/DDBJ whole genome shotgun (WGS) entry which is preliminary data.</text>
</comment>
<dbReference type="HAMAP" id="MF_01940">
    <property type="entry name" value="RNA_CPDase"/>
    <property type="match status" value="1"/>
</dbReference>
<dbReference type="SUPFAM" id="SSF55144">
    <property type="entry name" value="LigT-like"/>
    <property type="match status" value="1"/>
</dbReference>
<dbReference type="InterPro" id="IPR009097">
    <property type="entry name" value="Cyclic_Pdiesterase"/>
</dbReference>
<evidence type="ECO:0000256" key="1">
    <source>
        <dbReference type="ARBA" id="ARBA00022801"/>
    </source>
</evidence>
<evidence type="ECO:0000259" key="3">
    <source>
        <dbReference type="Pfam" id="PF02834"/>
    </source>
</evidence>
<feature type="active site" description="Proton donor" evidence="2">
    <location>
        <position position="36"/>
    </location>
</feature>
<dbReference type="AlphaFoldDB" id="A0A023D469"/>
<comment type="caution">
    <text evidence="2">Lacks conserved residue(s) required for the propagation of feature annotation.</text>
</comment>
<comment type="function">
    <text evidence="2">Hydrolyzes RNA 2',3'-cyclic phosphodiester to an RNA 2'-phosphomonoester.</text>
</comment>
<dbReference type="GO" id="GO:0008664">
    <property type="term" value="F:RNA 2',3'-cyclic 3'-phosphodiesterase activity"/>
    <property type="evidence" value="ECO:0007669"/>
    <property type="project" value="UniProtKB-EC"/>
</dbReference>
<dbReference type="EC" id="3.1.4.58" evidence="2"/>
<gene>
    <name evidence="4" type="ORF">Amme_038_108</name>
</gene>
<feature type="domain" description="Phosphoesterase HXTX" evidence="3">
    <location>
        <begin position="18"/>
        <end position="79"/>
    </location>
</feature>
<organism evidence="4 5">
    <name type="scientific">Acidomonas methanolica NBRC 104435</name>
    <dbReference type="NCBI Taxonomy" id="1231351"/>
    <lineage>
        <taxon>Bacteria</taxon>
        <taxon>Pseudomonadati</taxon>
        <taxon>Pseudomonadota</taxon>
        <taxon>Alphaproteobacteria</taxon>
        <taxon>Acetobacterales</taxon>
        <taxon>Acetobacteraceae</taxon>
        <taxon>Acidomonas</taxon>
    </lineage>
</organism>
<name>A0A023D469_ACIMT</name>
<dbReference type="EMBL" id="BAND01000038">
    <property type="protein sequence ID" value="GAJ28859.1"/>
    <property type="molecule type" value="Genomic_DNA"/>
</dbReference>
<evidence type="ECO:0000256" key="2">
    <source>
        <dbReference type="HAMAP-Rule" id="MF_01940"/>
    </source>
</evidence>
<dbReference type="PANTHER" id="PTHR35561:SF1">
    <property type="entry name" value="RNA 2',3'-CYCLIC PHOSPHODIESTERASE"/>
    <property type="match status" value="1"/>
</dbReference>
<dbReference type="Pfam" id="PF02834">
    <property type="entry name" value="LigT_PEase"/>
    <property type="match status" value="1"/>
</dbReference>
<reference evidence="5" key="1">
    <citation type="journal article" date="2014" name="FEMS Microbiol. Lett.">
        <title>Draft Genomic DNA Sequence of the Facultatively Methylotrophic Bacterium Acidomonas methanolica type strain MB58.</title>
        <authorList>
            <person name="Higashiura N."/>
            <person name="Hadano H."/>
            <person name="Hirakawa H."/>
            <person name="Matsutani M."/>
            <person name="Takabe S."/>
            <person name="Matsushita K."/>
            <person name="Azuma Y."/>
        </authorList>
    </citation>
    <scope>NUCLEOTIDE SEQUENCE [LARGE SCALE GENOMIC DNA]</scope>
    <source>
        <strain evidence="5">MB58</strain>
    </source>
</reference>
<proteinExistence type="inferred from homology"/>
<dbReference type="PANTHER" id="PTHR35561">
    <property type="entry name" value="RNA 2',3'-CYCLIC PHOSPHODIESTERASE"/>
    <property type="match status" value="1"/>
</dbReference>
<sequence>MRLFTALEIASEQRLFLAERRANLPGAIWTPPENYHLTLRFLGEIKSRHMAEEVDFALSRVEATTFTLQISGIGVTATPRGEHLWFGVEPSEPLVRLQSRIETALRRIGLSPDTRRFTPRVTVAYLPWSPAAARWVQLNNLSRPEPMLVHSFTLFRSFLGTDAPHYENCADYPLAHPLVTSV</sequence>